<evidence type="ECO:0000256" key="3">
    <source>
        <dbReference type="ARBA" id="ARBA00022692"/>
    </source>
</evidence>
<evidence type="ECO:0000256" key="7">
    <source>
        <dbReference type="ARBA" id="ARBA00023237"/>
    </source>
</evidence>
<feature type="signal peptide" evidence="10">
    <location>
        <begin position="1"/>
        <end position="25"/>
    </location>
</feature>
<dbReference type="Gene3D" id="2.20.200.10">
    <property type="entry name" value="Outer membrane efflux proteins (OEP)"/>
    <property type="match status" value="1"/>
</dbReference>
<dbReference type="EMBL" id="CABVIB010000004">
    <property type="protein sequence ID" value="VVN79884.1"/>
    <property type="molecule type" value="Genomic_DNA"/>
</dbReference>
<dbReference type="NCBIfam" id="TIGR01845">
    <property type="entry name" value="outer_NodT"/>
    <property type="match status" value="1"/>
</dbReference>
<protein>
    <submittedName>
        <fullName evidence="12">Solvent efflux pump outer membrane protein SrpC</fullName>
    </submittedName>
</protein>
<evidence type="ECO:0000313" key="12">
    <source>
        <dbReference type="EMBL" id="VVN79884.1"/>
    </source>
</evidence>
<dbReference type="InterPro" id="IPR003423">
    <property type="entry name" value="OMP_efflux"/>
</dbReference>
<evidence type="ECO:0000256" key="9">
    <source>
        <dbReference type="ARBA" id="ARBA00037313"/>
    </source>
</evidence>
<evidence type="ECO:0000256" key="8">
    <source>
        <dbReference type="ARBA" id="ARBA00023288"/>
    </source>
</evidence>
<keyword evidence="11" id="KW-0175">Coiled coil</keyword>
<keyword evidence="8 10" id="KW-0449">Lipoprotein</keyword>
<organism evidence="12 13">
    <name type="scientific">Pseudomonas fluorescens</name>
    <dbReference type="NCBI Taxonomy" id="294"/>
    <lineage>
        <taxon>Bacteria</taxon>
        <taxon>Pseudomonadati</taxon>
        <taxon>Pseudomonadota</taxon>
        <taxon>Gammaproteobacteria</taxon>
        <taxon>Pseudomonadales</taxon>
        <taxon>Pseudomonadaceae</taxon>
        <taxon>Pseudomonas</taxon>
    </lineage>
</organism>
<dbReference type="InterPro" id="IPR010131">
    <property type="entry name" value="MdtP/NodT-like"/>
</dbReference>
<keyword evidence="6 10" id="KW-0564">Palmitate</keyword>
<evidence type="ECO:0000256" key="2">
    <source>
        <dbReference type="ARBA" id="ARBA00022452"/>
    </source>
</evidence>
<keyword evidence="4 10" id="KW-0732">Signal</keyword>
<comment type="subcellular location">
    <subcellularLocation>
        <location evidence="10">Cell outer membrane</location>
        <topology evidence="10">Lipid-anchor</topology>
    </subcellularLocation>
</comment>
<reference evidence="12 13" key="1">
    <citation type="submission" date="2019-09" db="EMBL/GenBank/DDBJ databases">
        <authorList>
            <person name="Chandra G."/>
            <person name="Truman W A."/>
        </authorList>
    </citation>
    <scope>NUCLEOTIDE SEQUENCE [LARGE SCALE GENOMIC DNA]</scope>
    <source>
        <strain evidence="12">PS712</strain>
    </source>
</reference>
<evidence type="ECO:0000256" key="1">
    <source>
        <dbReference type="ARBA" id="ARBA00007613"/>
    </source>
</evidence>
<evidence type="ECO:0000256" key="10">
    <source>
        <dbReference type="RuleBase" id="RU362097"/>
    </source>
</evidence>
<keyword evidence="5 10" id="KW-0472">Membrane</keyword>
<accession>A0A5E7AT47</accession>
<dbReference type="Proteomes" id="UP000326018">
    <property type="component" value="Unassembled WGS sequence"/>
</dbReference>
<dbReference type="PANTHER" id="PTHR30203">
    <property type="entry name" value="OUTER MEMBRANE CATION EFFLUX PROTEIN"/>
    <property type="match status" value="1"/>
</dbReference>
<comment type="similarity">
    <text evidence="1 10">Belongs to the outer membrane factor (OMF) (TC 1.B.17) family.</text>
</comment>
<feature type="chain" id="PRO_5023154903" evidence="10">
    <location>
        <begin position="26"/>
        <end position="494"/>
    </location>
</feature>
<name>A0A5E7AT47_PSEFL</name>
<dbReference type="GO" id="GO:0009279">
    <property type="term" value="C:cell outer membrane"/>
    <property type="evidence" value="ECO:0007669"/>
    <property type="project" value="UniProtKB-SubCell"/>
</dbReference>
<feature type="coiled-coil region" evidence="11">
    <location>
        <begin position="436"/>
        <end position="463"/>
    </location>
</feature>
<comment type="function">
    <text evidence="9">Could be involved in resistance to puromycin, acriflavine and tetraphenylarsonium chloride.</text>
</comment>
<evidence type="ECO:0000256" key="6">
    <source>
        <dbReference type="ARBA" id="ARBA00023139"/>
    </source>
</evidence>
<dbReference type="Gene3D" id="1.20.1600.10">
    <property type="entry name" value="Outer membrane efflux proteins (OEP)"/>
    <property type="match status" value="1"/>
</dbReference>
<dbReference type="OrthoDB" id="9770517at2"/>
<dbReference type="PANTHER" id="PTHR30203:SF20">
    <property type="entry name" value="MULTIDRUG RESISTANCE OUTER MEMBRANE PROTEIN MDTP-RELATED"/>
    <property type="match status" value="1"/>
</dbReference>
<dbReference type="SUPFAM" id="SSF56954">
    <property type="entry name" value="Outer membrane efflux proteins (OEP)"/>
    <property type="match status" value="1"/>
</dbReference>
<dbReference type="RefSeq" id="WP_150701283.1">
    <property type="nucleotide sequence ID" value="NZ_CABVIB010000004.1"/>
</dbReference>
<dbReference type="GO" id="GO:0015562">
    <property type="term" value="F:efflux transmembrane transporter activity"/>
    <property type="evidence" value="ECO:0007669"/>
    <property type="project" value="InterPro"/>
</dbReference>
<dbReference type="PROSITE" id="PS51257">
    <property type="entry name" value="PROKAR_LIPOPROTEIN"/>
    <property type="match status" value="1"/>
</dbReference>
<keyword evidence="7" id="KW-0998">Cell outer membrane</keyword>
<evidence type="ECO:0000256" key="4">
    <source>
        <dbReference type="ARBA" id="ARBA00022729"/>
    </source>
</evidence>
<evidence type="ECO:0000313" key="13">
    <source>
        <dbReference type="Proteomes" id="UP000326018"/>
    </source>
</evidence>
<keyword evidence="2 10" id="KW-1134">Transmembrane beta strand</keyword>
<keyword evidence="3 10" id="KW-0812">Transmembrane</keyword>
<evidence type="ECO:0000256" key="11">
    <source>
        <dbReference type="SAM" id="Coils"/>
    </source>
</evidence>
<evidence type="ECO:0000256" key="5">
    <source>
        <dbReference type="ARBA" id="ARBA00023136"/>
    </source>
</evidence>
<gene>
    <name evidence="12" type="primary">srpC_2</name>
    <name evidence="12" type="ORF">PS712_01012</name>
</gene>
<sequence length="494" mass="52480" precursor="true">MNSKTLRTGLSLVLLAVSLAGCASYSGLNTEGVSLDAKNLKAGQSLSGVTLSPAAWPKSDWWKSLGDPQLDGLIREALRDSPDMQIADARAHQASAAAYAADAARMPTLDASAGVSRSRLARDQDPLGQGGNYATVRNIGASFNYNFDLWGGQRDAWEAALGQARAAEVDQQAAQLTLSADVARAYSDLGQAHIVYDLSAEDLKRTRQMLDLSQRRLSSGIDSQYQFQQTESLEATSEANLIDAEKRLQSAKIALAVLLGKGPDRGNEITRPTVLKPGAVALPSVLPAELLGRRPDLVAARWRVEAASKNIDAGKTQFYPNLNLSAAAGAESLLGDAMFGSASRFFNVAPTISVPIFDGGRLRADLDSRDADYDLAVAQYNKSLVKALGDVSDSINQLRDVGRQIAAQQHATDIAQDSYNTVVQRYGSGIGNYLDVLSIEQQLLQAQRQLANLNAEQIDLSIQLIQALGGGFQPEAVASASGSSAKAAPATLTH</sequence>
<dbReference type="AlphaFoldDB" id="A0A5E7AT47"/>
<dbReference type="Pfam" id="PF02321">
    <property type="entry name" value="OEP"/>
    <property type="match status" value="2"/>
</dbReference>
<proteinExistence type="inferred from homology"/>